<keyword evidence="2" id="KW-1133">Transmembrane helix</keyword>
<organism evidence="3 4">
    <name type="scientific">Kutzneria kofuensis</name>
    <dbReference type="NCBI Taxonomy" id="103725"/>
    <lineage>
        <taxon>Bacteria</taxon>
        <taxon>Bacillati</taxon>
        <taxon>Actinomycetota</taxon>
        <taxon>Actinomycetes</taxon>
        <taxon>Pseudonocardiales</taxon>
        <taxon>Pseudonocardiaceae</taxon>
        <taxon>Kutzneria</taxon>
    </lineage>
</organism>
<feature type="region of interest" description="Disordered" evidence="1">
    <location>
        <begin position="116"/>
        <end position="137"/>
    </location>
</feature>
<evidence type="ECO:0000313" key="4">
    <source>
        <dbReference type="Proteomes" id="UP000585638"/>
    </source>
</evidence>
<dbReference type="EMBL" id="JACHIR010000005">
    <property type="protein sequence ID" value="MBB5898067.1"/>
    <property type="molecule type" value="Genomic_DNA"/>
</dbReference>
<sequence>MAITGVRVWLSRHGEPILAALVAHELAAGAAFTVAGLPGVGSFLWAVGTGLALAYLLVNLPMRIRVGRRPQLFVVTTVLLASATAAAVGGVYGLGNALGLLGMLAVMIPPRRPGPRVASVGHTANARTCDEQSRDRA</sequence>
<evidence type="ECO:0008006" key="5">
    <source>
        <dbReference type="Google" id="ProtNLM"/>
    </source>
</evidence>
<proteinExistence type="predicted"/>
<name>A0A7W9KST1_9PSEU</name>
<gene>
    <name evidence="3" type="ORF">BJ998_009326</name>
</gene>
<evidence type="ECO:0000256" key="2">
    <source>
        <dbReference type="SAM" id="Phobius"/>
    </source>
</evidence>
<keyword evidence="2" id="KW-0812">Transmembrane</keyword>
<dbReference type="Proteomes" id="UP000585638">
    <property type="component" value="Unassembled WGS sequence"/>
</dbReference>
<feature type="transmembrane region" description="Helical" evidence="2">
    <location>
        <begin position="43"/>
        <end position="60"/>
    </location>
</feature>
<dbReference type="AlphaFoldDB" id="A0A7W9KST1"/>
<keyword evidence="4" id="KW-1185">Reference proteome</keyword>
<feature type="compositionally biased region" description="Basic and acidic residues" evidence="1">
    <location>
        <begin position="128"/>
        <end position="137"/>
    </location>
</feature>
<evidence type="ECO:0000256" key="1">
    <source>
        <dbReference type="SAM" id="MobiDB-lite"/>
    </source>
</evidence>
<keyword evidence="2" id="KW-0472">Membrane</keyword>
<comment type="caution">
    <text evidence="3">The sequence shown here is derived from an EMBL/GenBank/DDBJ whole genome shotgun (WGS) entry which is preliminary data.</text>
</comment>
<reference evidence="3 4" key="1">
    <citation type="submission" date="2020-08" db="EMBL/GenBank/DDBJ databases">
        <title>Sequencing the genomes of 1000 actinobacteria strains.</title>
        <authorList>
            <person name="Klenk H.-P."/>
        </authorList>
    </citation>
    <scope>NUCLEOTIDE SEQUENCE [LARGE SCALE GENOMIC DNA]</scope>
    <source>
        <strain evidence="3 4">DSM 43851</strain>
    </source>
</reference>
<evidence type="ECO:0000313" key="3">
    <source>
        <dbReference type="EMBL" id="MBB5898067.1"/>
    </source>
</evidence>
<feature type="transmembrane region" description="Helical" evidence="2">
    <location>
        <begin position="72"/>
        <end position="94"/>
    </location>
</feature>
<dbReference type="RefSeq" id="WP_184870530.1">
    <property type="nucleotide sequence ID" value="NZ_BAAAWY010000021.1"/>
</dbReference>
<accession>A0A7W9KST1</accession>
<protein>
    <recommendedName>
        <fullName evidence="5">Low temperature requirement A protein (LtrA)</fullName>
    </recommendedName>
</protein>